<dbReference type="Proteomes" id="UP001597453">
    <property type="component" value="Unassembled WGS sequence"/>
</dbReference>
<gene>
    <name evidence="4" type="ORF">ACFSUQ_08600</name>
</gene>
<dbReference type="InterPro" id="IPR027417">
    <property type="entry name" value="P-loop_NTPase"/>
</dbReference>
<organism evidence="4 5">
    <name type="scientific">Gulosibacter bifidus</name>
    <dbReference type="NCBI Taxonomy" id="272239"/>
    <lineage>
        <taxon>Bacteria</taxon>
        <taxon>Bacillati</taxon>
        <taxon>Actinomycetota</taxon>
        <taxon>Actinomycetes</taxon>
        <taxon>Micrococcales</taxon>
        <taxon>Microbacteriaceae</taxon>
        <taxon>Gulosibacter</taxon>
    </lineage>
</organism>
<keyword evidence="5" id="KW-1185">Reference proteome</keyword>
<dbReference type="RefSeq" id="WP_066058595.1">
    <property type="nucleotide sequence ID" value="NZ_JBHUNF010000004.1"/>
</dbReference>
<dbReference type="PANTHER" id="PTHR43384:SF6">
    <property type="entry name" value="SEPTUM SITE-DETERMINING PROTEIN MIND HOMOLOG, CHLOROPLASTIC"/>
    <property type="match status" value="1"/>
</dbReference>
<keyword evidence="2" id="KW-0067">ATP-binding</keyword>
<proteinExistence type="predicted"/>
<dbReference type="PANTHER" id="PTHR43384">
    <property type="entry name" value="SEPTUM SITE-DETERMINING PROTEIN MIND HOMOLOG, CHLOROPLASTIC-RELATED"/>
    <property type="match status" value="1"/>
</dbReference>
<dbReference type="SUPFAM" id="SSF52540">
    <property type="entry name" value="P-loop containing nucleoside triphosphate hydrolases"/>
    <property type="match status" value="1"/>
</dbReference>
<comment type="caution">
    <text evidence="4">The sequence shown here is derived from an EMBL/GenBank/DDBJ whole genome shotgun (WGS) entry which is preliminary data.</text>
</comment>
<dbReference type="Pfam" id="PF10609">
    <property type="entry name" value="ParA"/>
    <property type="match status" value="1"/>
</dbReference>
<sequence length="514" mass="54932">MTKRILLAVDFEIEADMLEDIIRHGHTILDRVTGAAALAEHVLRSTPDIVVAQSGPETLTAQSLSACDRAGARTIAVYTDSLERRQAIELGIMDRVDARDGWAPIEALLQQQGAYRSGTQPPALPGSESAAMFPGAAPGTPGSLIPMSQPSQPYQAGASLPPGQDGDDQQHRGRGGTRRRAASREMRKHRERRRPRPNGQPQPSPQLNAAAPMPPHSAGPIGTHQLGGPVPNTSPAPLGQIIAVWGPHGAPGRTTCAIAIATELAKCGYRTVLVDADIYGGAIGQLLGITDEAPGIAAACRLAGAQSLTASELDRLSAEVRCSTSRLRVLTGINNPARWPELTRERIRGVLDQLREWVDVIVVDVGFNLEHDEELLSDVAAPRRNAVTLTVLERADRILAIGEATPVGLQRFLRGRLALVDLAASPDRIDVVMNRVRRGMHGADTGTQVREVLRRFGGIERVTLLPDDAKACDRAITMGAAVTEVSPRSALAKQYVALSARMRQELRGSAAEVA</sequence>
<reference evidence="5" key="1">
    <citation type="journal article" date="2019" name="Int. J. Syst. Evol. Microbiol.">
        <title>The Global Catalogue of Microorganisms (GCM) 10K type strain sequencing project: providing services to taxonomists for standard genome sequencing and annotation.</title>
        <authorList>
            <consortium name="The Broad Institute Genomics Platform"/>
            <consortium name="The Broad Institute Genome Sequencing Center for Infectious Disease"/>
            <person name="Wu L."/>
            <person name="Ma J."/>
        </authorList>
    </citation>
    <scope>NUCLEOTIDE SEQUENCE [LARGE SCALE GENOMIC DNA]</scope>
    <source>
        <strain evidence="5">TISTR 1511</strain>
    </source>
</reference>
<name>A0ABW5RKC2_9MICO</name>
<dbReference type="Gene3D" id="3.40.50.300">
    <property type="entry name" value="P-loop containing nucleotide triphosphate hydrolases"/>
    <property type="match status" value="1"/>
</dbReference>
<evidence type="ECO:0000313" key="4">
    <source>
        <dbReference type="EMBL" id="MFD2675349.1"/>
    </source>
</evidence>
<dbReference type="InterPro" id="IPR050625">
    <property type="entry name" value="ParA/MinD_ATPase"/>
</dbReference>
<feature type="region of interest" description="Disordered" evidence="3">
    <location>
        <begin position="116"/>
        <end position="234"/>
    </location>
</feature>
<keyword evidence="1" id="KW-0547">Nucleotide-binding</keyword>
<protein>
    <submittedName>
        <fullName evidence="4">P-loop NTPase</fullName>
    </submittedName>
</protein>
<feature type="compositionally biased region" description="Basic residues" evidence="3">
    <location>
        <begin position="172"/>
        <end position="196"/>
    </location>
</feature>
<evidence type="ECO:0000313" key="5">
    <source>
        <dbReference type="Proteomes" id="UP001597453"/>
    </source>
</evidence>
<evidence type="ECO:0000256" key="1">
    <source>
        <dbReference type="ARBA" id="ARBA00022741"/>
    </source>
</evidence>
<evidence type="ECO:0000256" key="2">
    <source>
        <dbReference type="ARBA" id="ARBA00022840"/>
    </source>
</evidence>
<evidence type="ECO:0000256" key="3">
    <source>
        <dbReference type="SAM" id="MobiDB-lite"/>
    </source>
</evidence>
<dbReference type="EMBL" id="JBHUNF010000004">
    <property type="protein sequence ID" value="MFD2675349.1"/>
    <property type="molecule type" value="Genomic_DNA"/>
</dbReference>
<accession>A0ABW5RKC2</accession>
<dbReference type="InterPro" id="IPR033756">
    <property type="entry name" value="YlxH/NBP35"/>
</dbReference>